<evidence type="ECO:0000256" key="1">
    <source>
        <dbReference type="SAM" id="MobiDB-lite"/>
    </source>
</evidence>
<evidence type="ECO:0000259" key="3">
    <source>
        <dbReference type="Pfam" id="PF00326"/>
    </source>
</evidence>
<name>A0A6M5YS02_9BACT</name>
<dbReference type="InterPro" id="IPR029058">
    <property type="entry name" value="AB_hydrolase_fold"/>
</dbReference>
<evidence type="ECO:0000313" key="5">
    <source>
        <dbReference type="EMBL" id="QJW96220.1"/>
    </source>
</evidence>
<dbReference type="KEGG" id="ftj:FTUN_3777"/>
<dbReference type="Gene3D" id="3.40.50.1820">
    <property type="entry name" value="alpha/beta hydrolase"/>
    <property type="match status" value="1"/>
</dbReference>
<evidence type="ECO:0000313" key="6">
    <source>
        <dbReference type="Proteomes" id="UP000503447"/>
    </source>
</evidence>
<dbReference type="SUPFAM" id="SSF53474">
    <property type="entry name" value="alpha/beta-Hydrolases"/>
    <property type="match status" value="1"/>
</dbReference>
<evidence type="ECO:0000256" key="2">
    <source>
        <dbReference type="SAM" id="SignalP"/>
    </source>
</evidence>
<dbReference type="SUPFAM" id="SSF82171">
    <property type="entry name" value="DPP6 N-terminal domain-like"/>
    <property type="match status" value="1"/>
</dbReference>
<proteinExistence type="predicted"/>
<dbReference type="Gene3D" id="2.140.10.30">
    <property type="entry name" value="Dipeptidylpeptidase IV, N-terminal domain"/>
    <property type="match status" value="1"/>
</dbReference>
<reference evidence="6" key="1">
    <citation type="submission" date="2020-05" db="EMBL/GenBank/DDBJ databases">
        <title>Frigoriglobus tundricola gen. nov., sp. nov., a psychrotolerant cellulolytic planctomycete of the family Gemmataceae with two divergent copies of 16S rRNA gene.</title>
        <authorList>
            <person name="Kulichevskaya I.S."/>
            <person name="Ivanova A.A."/>
            <person name="Naumoff D.G."/>
            <person name="Beletsky A.V."/>
            <person name="Rijpstra W.I.C."/>
            <person name="Sinninghe Damste J.S."/>
            <person name="Mardanov A.V."/>
            <person name="Ravin N.V."/>
            <person name="Dedysh S.N."/>
        </authorList>
    </citation>
    <scope>NUCLEOTIDE SEQUENCE [LARGE SCALE GENOMIC DNA]</scope>
    <source>
        <strain evidence="6">PL17</strain>
    </source>
</reference>
<feature type="domain" description="Peptidase S9 prolyl oligopeptidase catalytic" evidence="3">
    <location>
        <begin position="513"/>
        <end position="704"/>
    </location>
</feature>
<dbReference type="AlphaFoldDB" id="A0A6M5YS02"/>
<keyword evidence="2" id="KW-0732">Signal</keyword>
<dbReference type="PANTHER" id="PTHR11731:SF118">
    <property type="entry name" value="BLR1971 PROTEIN"/>
    <property type="match status" value="1"/>
</dbReference>
<feature type="compositionally biased region" description="Basic and acidic residues" evidence="1">
    <location>
        <begin position="82"/>
        <end position="93"/>
    </location>
</feature>
<dbReference type="Proteomes" id="UP000503447">
    <property type="component" value="Chromosome"/>
</dbReference>
<feature type="domain" description="Dipeptidylpeptidase IV N-terminal" evidence="4">
    <location>
        <begin position="137"/>
        <end position="425"/>
    </location>
</feature>
<gene>
    <name evidence="5" type="ORF">FTUN_3777</name>
</gene>
<dbReference type="InterPro" id="IPR002469">
    <property type="entry name" value="Peptidase_S9B_N"/>
</dbReference>
<dbReference type="RefSeq" id="WP_171471847.1">
    <property type="nucleotide sequence ID" value="NZ_CP053452.2"/>
</dbReference>
<dbReference type="GO" id="GO:0006508">
    <property type="term" value="P:proteolysis"/>
    <property type="evidence" value="ECO:0007669"/>
    <property type="project" value="InterPro"/>
</dbReference>
<dbReference type="EMBL" id="CP053452">
    <property type="protein sequence ID" value="QJW96220.1"/>
    <property type="molecule type" value="Genomic_DNA"/>
</dbReference>
<dbReference type="Pfam" id="PF00326">
    <property type="entry name" value="Peptidase_S9"/>
    <property type="match status" value="1"/>
</dbReference>
<feature type="chain" id="PRO_5026808267" evidence="2">
    <location>
        <begin position="20"/>
        <end position="712"/>
    </location>
</feature>
<sequence>MNRALSFLALLVLVPVAAAQGTRADYERANSVGKWTAEKVTSAKVQPHWAPDGDTFWYTRDLPGGKKEFVLVDAVKGTREVVSEDKLPKDAKPAPKKAPQEGADENEDDTPAPSFFETGARKNRSAAAQPRRRDNKSPDGKWTVFIKDHNVWLRDSKSKDETQLSKGGTADDSYDRVYWAPDSKKLVAIKTKAGGDRHVTLVESSPRDQLQPKTSTYFYLKPGDAIPLPKPHLFDVESAKEVPVSDALFPNPWDVSYEHWGPDGKHFYFVYNQRGHTVMRVLAIDAETGKVTAVVNEECKTFFDYAGKLYLHYLDDTNELVWMSERSGWNHLYLVDLATGKAKPVTTGEWVVRGVERVDTKAREVWFRALGVHAGQDPYHVHYCRIKLDGTGLTKLTAGDGTHAVAFSPDRKYLIDTYSRVDLPPVTELRRSADGKKVCDLEKADATELLKTGWRYPERFVAKGRDGATDIYGYIVRPSTFDPAKTYPVIEHIYAGPHDHHVRKAFNAAPYEQRMAELGFIVVKIDGMGTNWRSKAFHDVCWKNLGDSGFPDRIAWIKAAAAGHKEMDLTKGVGIYGGSAGGQSSTRALLAHGDFYTVAVSDCGCHDNRVDKIWWNELWMSWPIGPHYADQSNVTQAHKLTGKLLLVVGELDRNVDPSSTLQVANALVKADRDFDLLVVPGAGHGAAEGPYGSRRRMDFFVRHLLGVEPRSK</sequence>
<keyword evidence="6" id="KW-1185">Reference proteome</keyword>
<organism evidence="5 6">
    <name type="scientific">Frigoriglobus tundricola</name>
    <dbReference type="NCBI Taxonomy" id="2774151"/>
    <lineage>
        <taxon>Bacteria</taxon>
        <taxon>Pseudomonadati</taxon>
        <taxon>Planctomycetota</taxon>
        <taxon>Planctomycetia</taxon>
        <taxon>Gemmatales</taxon>
        <taxon>Gemmataceae</taxon>
        <taxon>Frigoriglobus</taxon>
    </lineage>
</organism>
<protein>
    <submittedName>
        <fullName evidence="5">Peptidase S9</fullName>
    </submittedName>
</protein>
<dbReference type="Pfam" id="PF00930">
    <property type="entry name" value="DPPIV_N"/>
    <property type="match status" value="1"/>
</dbReference>
<accession>A0A6M5YS02</accession>
<feature type="signal peptide" evidence="2">
    <location>
        <begin position="1"/>
        <end position="19"/>
    </location>
</feature>
<dbReference type="PANTHER" id="PTHR11731">
    <property type="entry name" value="PROTEASE FAMILY S9B,C DIPEPTIDYL-PEPTIDASE IV-RELATED"/>
    <property type="match status" value="1"/>
</dbReference>
<dbReference type="InterPro" id="IPR050278">
    <property type="entry name" value="Serine_Prot_S9B/DPPIV"/>
</dbReference>
<feature type="region of interest" description="Disordered" evidence="1">
    <location>
        <begin position="82"/>
        <end position="141"/>
    </location>
</feature>
<dbReference type="InterPro" id="IPR001375">
    <property type="entry name" value="Peptidase_S9_cat"/>
</dbReference>
<dbReference type="GO" id="GO:0008236">
    <property type="term" value="F:serine-type peptidase activity"/>
    <property type="evidence" value="ECO:0007669"/>
    <property type="project" value="InterPro"/>
</dbReference>
<evidence type="ECO:0000259" key="4">
    <source>
        <dbReference type="Pfam" id="PF00930"/>
    </source>
</evidence>